<dbReference type="EMBL" id="JASNQZ010000003">
    <property type="protein sequence ID" value="KAL0959282.1"/>
    <property type="molecule type" value="Genomic_DNA"/>
</dbReference>
<evidence type="ECO:0000313" key="3">
    <source>
        <dbReference type="Proteomes" id="UP001556367"/>
    </source>
</evidence>
<dbReference type="Proteomes" id="UP001556367">
    <property type="component" value="Unassembled WGS sequence"/>
</dbReference>
<feature type="region of interest" description="Disordered" evidence="1">
    <location>
        <begin position="1"/>
        <end position="29"/>
    </location>
</feature>
<organism evidence="2 3">
    <name type="scientific">Hohenbuehelia grisea</name>
    <dbReference type="NCBI Taxonomy" id="104357"/>
    <lineage>
        <taxon>Eukaryota</taxon>
        <taxon>Fungi</taxon>
        <taxon>Dikarya</taxon>
        <taxon>Basidiomycota</taxon>
        <taxon>Agaricomycotina</taxon>
        <taxon>Agaricomycetes</taxon>
        <taxon>Agaricomycetidae</taxon>
        <taxon>Agaricales</taxon>
        <taxon>Pleurotineae</taxon>
        <taxon>Pleurotaceae</taxon>
        <taxon>Hohenbuehelia</taxon>
    </lineage>
</organism>
<accession>A0ABR3JW18</accession>
<evidence type="ECO:0000313" key="2">
    <source>
        <dbReference type="EMBL" id="KAL0959282.1"/>
    </source>
</evidence>
<protein>
    <submittedName>
        <fullName evidence="2">Uncharacterized protein</fullName>
    </submittedName>
</protein>
<feature type="compositionally biased region" description="Low complexity" evidence="1">
    <location>
        <begin position="10"/>
        <end position="25"/>
    </location>
</feature>
<sequence length="122" mass="12978">MLHFQTPCISSCSSSSTTMSSRTQSPDVSKPKIVALPSLSSHLSALPQAKSIDSLSLHPNMYSQRHAESQAKLQRALSKTASSAAQNPQMSPTYALPPTPESPSHGGAPLMMRKPTGPKFSM</sequence>
<evidence type="ECO:0000256" key="1">
    <source>
        <dbReference type="SAM" id="MobiDB-lite"/>
    </source>
</evidence>
<proteinExistence type="predicted"/>
<gene>
    <name evidence="2" type="ORF">HGRIS_014550</name>
</gene>
<comment type="caution">
    <text evidence="2">The sequence shown here is derived from an EMBL/GenBank/DDBJ whole genome shotgun (WGS) entry which is preliminary data.</text>
</comment>
<feature type="region of interest" description="Disordered" evidence="1">
    <location>
        <begin position="61"/>
        <end position="122"/>
    </location>
</feature>
<feature type="compositionally biased region" description="Polar residues" evidence="1">
    <location>
        <begin position="77"/>
        <end position="92"/>
    </location>
</feature>
<name>A0ABR3JW18_9AGAR</name>
<keyword evidence="3" id="KW-1185">Reference proteome</keyword>
<reference evidence="3" key="1">
    <citation type="submission" date="2024-06" db="EMBL/GenBank/DDBJ databases">
        <title>Multi-omics analyses provide insights into the biosynthesis of the anticancer antibiotic pleurotin in Hohenbuehelia grisea.</title>
        <authorList>
            <person name="Weaver J.A."/>
            <person name="Alberti F."/>
        </authorList>
    </citation>
    <scope>NUCLEOTIDE SEQUENCE [LARGE SCALE GENOMIC DNA]</scope>
    <source>
        <strain evidence="3">T-177</strain>
    </source>
</reference>